<sequence>MGDEITQKVEEKSKLTSKGIAIGIAIVILLLSSALGGAIADRLFVIKPLDYFVKRAENSATGGALQQRVLNEESVVIEVADRVSPSVVTVAIVEPQRRILEFNPFGGGFQSRIEGGEPQDIGSGFIVSSDGLVITNKHVVSDTGAEYEVITKDGKEYKVQTVSRDPSNDLAVLKIDPAGGNLTPVELGDSGNLKVGQFVVAIGTALGEFRHTVTTGVISGLGRGITAGSSFEGFVERLDDVIQTDAAINPGNSGGPLLNSGGQVIGVNVAVAQGAENIGFAIPINIVKDALNEFNRSGSFASKPFLGVQYQMVDEETAILNKVVQGAYVVEVIEGSPAESAGIEPGDIITKFDGEDVRDTNGGLADLISKKKPGQSVSIEVWRDGETLQLSTNLSEFSE</sequence>
<dbReference type="InterPro" id="IPR001940">
    <property type="entry name" value="Peptidase_S1C"/>
</dbReference>
<keyword evidence="2" id="KW-0378">Hydrolase</keyword>
<dbReference type="AlphaFoldDB" id="A0A1F7Y0V7"/>
<reference evidence="5 6" key="1">
    <citation type="journal article" date="2016" name="Nat. Commun.">
        <title>Thousands of microbial genomes shed light on interconnected biogeochemical processes in an aquifer system.</title>
        <authorList>
            <person name="Anantharaman K."/>
            <person name="Brown C.T."/>
            <person name="Hug L.A."/>
            <person name="Sharon I."/>
            <person name="Castelle C.J."/>
            <person name="Probst A.J."/>
            <person name="Thomas B.C."/>
            <person name="Singh A."/>
            <person name="Wilkins M.J."/>
            <person name="Karaoz U."/>
            <person name="Brodie E.L."/>
            <person name="Williams K.H."/>
            <person name="Hubbard S.S."/>
            <person name="Banfield J.F."/>
        </authorList>
    </citation>
    <scope>NUCLEOTIDE SEQUENCE [LARGE SCALE GENOMIC DNA]</scope>
</reference>
<dbReference type="PANTHER" id="PTHR43343:SF3">
    <property type="entry name" value="PROTEASE DO-LIKE 8, CHLOROPLASTIC"/>
    <property type="match status" value="1"/>
</dbReference>
<dbReference type="SUPFAM" id="SSF50156">
    <property type="entry name" value="PDZ domain-like"/>
    <property type="match status" value="1"/>
</dbReference>
<dbReference type="Pfam" id="PF13180">
    <property type="entry name" value="PDZ_2"/>
    <property type="match status" value="1"/>
</dbReference>
<evidence type="ECO:0000313" key="5">
    <source>
        <dbReference type="EMBL" id="OGM20923.1"/>
    </source>
</evidence>
<dbReference type="EMBL" id="MGGE01000031">
    <property type="protein sequence ID" value="OGM20923.1"/>
    <property type="molecule type" value="Genomic_DNA"/>
</dbReference>
<evidence type="ECO:0000313" key="6">
    <source>
        <dbReference type="Proteomes" id="UP000178419"/>
    </source>
</evidence>
<dbReference type="PRINTS" id="PR00834">
    <property type="entry name" value="PROTEASES2C"/>
</dbReference>
<protein>
    <recommendedName>
        <fullName evidence="4">PDZ domain-containing protein</fullName>
    </recommendedName>
</protein>
<feature type="domain" description="PDZ" evidence="4">
    <location>
        <begin position="283"/>
        <end position="359"/>
    </location>
</feature>
<dbReference type="GO" id="GO:0006508">
    <property type="term" value="P:proteolysis"/>
    <property type="evidence" value="ECO:0007669"/>
    <property type="project" value="UniProtKB-KW"/>
</dbReference>
<dbReference type="Pfam" id="PF13365">
    <property type="entry name" value="Trypsin_2"/>
    <property type="match status" value="1"/>
</dbReference>
<organism evidence="5 6">
    <name type="scientific">Candidatus Woesebacteria bacterium RIFCSPHIGHO2_01_FULL_38_9</name>
    <dbReference type="NCBI Taxonomy" id="1802492"/>
    <lineage>
        <taxon>Bacteria</taxon>
        <taxon>Candidatus Woeseibacteriota</taxon>
    </lineage>
</organism>
<dbReference type="Proteomes" id="UP000178419">
    <property type="component" value="Unassembled WGS sequence"/>
</dbReference>
<evidence type="ECO:0000256" key="2">
    <source>
        <dbReference type="ARBA" id="ARBA00022801"/>
    </source>
</evidence>
<feature type="transmembrane region" description="Helical" evidence="3">
    <location>
        <begin position="20"/>
        <end position="45"/>
    </location>
</feature>
<dbReference type="CDD" id="cd06779">
    <property type="entry name" value="cpPDZ_Deg_HtrA-like"/>
    <property type="match status" value="1"/>
</dbReference>
<evidence type="ECO:0000259" key="4">
    <source>
        <dbReference type="PROSITE" id="PS50106"/>
    </source>
</evidence>
<gene>
    <name evidence="5" type="ORF">A2714_00335</name>
</gene>
<dbReference type="PROSITE" id="PS50106">
    <property type="entry name" value="PDZ"/>
    <property type="match status" value="1"/>
</dbReference>
<dbReference type="SUPFAM" id="SSF50494">
    <property type="entry name" value="Trypsin-like serine proteases"/>
    <property type="match status" value="1"/>
</dbReference>
<dbReference type="SMART" id="SM00228">
    <property type="entry name" value="PDZ"/>
    <property type="match status" value="1"/>
</dbReference>
<dbReference type="Gene3D" id="2.30.42.10">
    <property type="match status" value="1"/>
</dbReference>
<accession>A0A1F7Y0V7</accession>
<name>A0A1F7Y0V7_9BACT</name>
<evidence type="ECO:0000256" key="1">
    <source>
        <dbReference type="ARBA" id="ARBA00022670"/>
    </source>
</evidence>
<dbReference type="InterPro" id="IPR051201">
    <property type="entry name" value="Chloro_Bact_Ser_Proteases"/>
</dbReference>
<keyword evidence="3" id="KW-1133">Transmembrane helix</keyword>
<evidence type="ECO:0000256" key="3">
    <source>
        <dbReference type="SAM" id="Phobius"/>
    </source>
</evidence>
<dbReference type="GO" id="GO:0004252">
    <property type="term" value="F:serine-type endopeptidase activity"/>
    <property type="evidence" value="ECO:0007669"/>
    <property type="project" value="InterPro"/>
</dbReference>
<dbReference type="InterPro" id="IPR001478">
    <property type="entry name" value="PDZ"/>
</dbReference>
<keyword evidence="1" id="KW-0645">Protease</keyword>
<proteinExistence type="predicted"/>
<dbReference type="InterPro" id="IPR009003">
    <property type="entry name" value="Peptidase_S1_PA"/>
</dbReference>
<dbReference type="PANTHER" id="PTHR43343">
    <property type="entry name" value="PEPTIDASE S12"/>
    <property type="match status" value="1"/>
</dbReference>
<keyword evidence="3" id="KW-0812">Transmembrane</keyword>
<dbReference type="InterPro" id="IPR036034">
    <property type="entry name" value="PDZ_sf"/>
</dbReference>
<comment type="caution">
    <text evidence="5">The sequence shown here is derived from an EMBL/GenBank/DDBJ whole genome shotgun (WGS) entry which is preliminary data.</text>
</comment>
<keyword evidence="3" id="KW-0472">Membrane</keyword>
<dbReference type="Gene3D" id="2.40.10.120">
    <property type="match status" value="1"/>
</dbReference>